<dbReference type="EMBL" id="DTBQ01000076">
    <property type="protein sequence ID" value="HGM46646.1"/>
    <property type="molecule type" value="Genomic_DNA"/>
</dbReference>
<dbReference type="Pfam" id="PF01775">
    <property type="entry name" value="Ribosomal_L18A"/>
    <property type="match status" value="1"/>
</dbReference>
<dbReference type="InterPro" id="IPR028877">
    <property type="entry name" value="Ribosomal_eL20"/>
</dbReference>
<dbReference type="Gene3D" id="3.10.20.10">
    <property type="match status" value="1"/>
</dbReference>
<organism evidence="5">
    <name type="scientific">Thermofilum pendens</name>
    <dbReference type="NCBI Taxonomy" id="2269"/>
    <lineage>
        <taxon>Archaea</taxon>
        <taxon>Thermoproteota</taxon>
        <taxon>Thermoprotei</taxon>
        <taxon>Thermofilales</taxon>
        <taxon>Thermofilaceae</taxon>
        <taxon>Thermofilum</taxon>
    </lineage>
</organism>
<evidence type="ECO:0000259" key="4">
    <source>
        <dbReference type="Pfam" id="PF01775"/>
    </source>
</evidence>
<keyword evidence="3" id="KW-0694">RNA-binding</keyword>
<dbReference type="AlphaFoldDB" id="A0A7C4H449"/>
<evidence type="ECO:0000256" key="1">
    <source>
        <dbReference type="ARBA" id="ARBA00022980"/>
    </source>
</evidence>
<dbReference type="HAMAP" id="MF_00273">
    <property type="entry name" value="Ribosomal_eL20"/>
    <property type="match status" value="1"/>
</dbReference>
<comment type="similarity">
    <text evidence="3">Belongs to the eukaryotic ribosomal protein eL20 family.</text>
</comment>
<accession>A0A7C4H449</accession>
<keyword evidence="3" id="KW-0699">rRNA-binding</keyword>
<dbReference type="GO" id="GO:0070180">
    <property type="term" value="F:large ribosomal subunit rRNA binding"/>
    <property type="evidence" value="ECO:0007669"/>
    <property type="project" value="UniProtKB-UniRule"/>
</dbReference>
<dbReference type="InterPro" id="IPR023573">
    <property type="entry name" value="Ribosomal_eL20_dom"/>
</dbReference>
<comment type="subunit">
    <text evidence="3">Part of the 50S ribosomal subunit. Binds 23S rRNA.</text>
</comment>
<dbReference type="SUPFAM" id="SSF160374">
    <property type="entry name" value="RplX-like"/>
    <property type="match status" value="1"/>
</dbReference>
<dbReference type="GO" id="GO:1990904">
    <property type="term" value="C:ribonucleoprotein complex"/>
    <property type="evidence" value="ECO:0007669"/>
    <property type="project" value="UniProtKB-KW"/>
</dbReference>
<sequence length="86" mass="10014">MSTRVPATYKVEGLMVLRNGETRKFTLYLRGLSEREVLDRLYSVLGGRHKLTRRHIKVSRVEPVNVEEVEDSYIRELAEAEVLVVR</sequence>
<keyword evidence="1 3" id="KW-0689">Ribosomal protein</keyword>
<reference evidence="5" key="1">
    <citation type="journal article" date="2020" name="mSystems">
        <title>Genome- and Community-Level Interaction Insights into Carbon Utilization and Element Cycling Functions of Hydrothermarchaeota in Hydrothermal Sediment.</title>
        <authorList>
            <person name="Zhou Z."/>
            <person name="Liu Y."/>
            <person name="Xu W."/>
            <person name="Pan J."/>
            <person name="Luo Z.H."/>
            <person name="Li M."/>
        </authorList>
    </citation>
    <scope>NUCLEOTIDE SEQUENCE</scope>
    <source>
        <strain evidence="5">SpSt-649</strain>
    </source>
</reference>
<name>A0A7C4H449_THEPE</name>
<proteinExistence type="inferred from homology"/>
<feature type="domain" description="Large ribosomal subunit protein eL20" evidence="4">
    <location>
        <begin position="8"/>
        <end position="62"/>
    </location>
</feature>
<evidence type="ECO:0000256" key="2">
    <source>
        <dbReference type="ARBA" id="ARBA00023274"/>
    </source>
</evidence>
<evidence type="ECO:0000256" key="3">
    <source>
        <dbReference type="HAMAP-Rule" id="MF_00273"/>
    </source>
</evidence>
<dbReference type="GO" id="GO:0005840">
    <property type="term" value="C:ribosome"/>
    <property type="evidence" value="ECO:0007669"/>
    <property type="project" value="UniProtKB-KW"/>
</dbReference>
<gene>
    <name evidence="3" type="primary">rpl18a</name>
    <name evidence="3" type="synonym">rpl20e</name>
    <name evidence="3" type="synonym">rplX</name>
    <name evidence="5" type="ORF">ENU21_02675</name>
</gene>
<keyword evidence="2 3" id="KW-0687">Ribonucleoprotein</keyword>
<dbReference type="GO" id="GO:0006412">
    <property type="term" value="P:translation"/>
    <property type="evidence" value="ECO:0007669"/>
    <property type="project" value="UniProtKB-UniRule"/>
</dbReference>
<dbReference type="GO" id="GO:0003735">
    <property type="term" value="F:structural constituent of ribosome"/>
    <property type="evidence" value="ECO:0007669"/>
    <property type="project" value="InterPro"/>
</dbReference>
<evidence type="ECO:0000313" key="5">
    <source>
        <dbReference type="EMBL" id="HGM46646.1"/>
    </source>
</evidence>
<dbReference type="NCBIfam" id="NF001981">
    <property type="entry name" value="PRK00773.1-1"/>
    <property type="match status" value="1"/>
</dbReference>
<protein>
    <recommendedName>
        <fullName evidence="3">Large ribosomal subunit protein eL20</fullName>
    </recommendedName>
</protein>
<comment type="caution">
    <text evidence="5">The sequence shown here is derived from an EMBL/GenBank/DDBJ whole genome shotgun (WGS) entry which is preliminary data.</text>
</comment>